<dbReference type="Proteomes" id="UP001186944">
    <property type="component" value="Unassembled WGS sequence"/>
</dbReference>
<dbReference type="SUPFAM" id="SSF56672">
    <property type="entry name" value="DNA/RNA polymerases"/>
    <property type="match status" value="1"/>
</dbReference>
<dbReference type="AlphaFoldDB" id="A0AA88Y3V3"/>
<organism evidence="2 3">
    <name type="scientific">Pinctada imbricata</name>
    <name type="common">Atlantic pearl-oyster</name>
    <name type="synonym">Pinctada martensii</name>
    <dbReference type="NCBI Taxonomy" id="66713"/>
    <lineage>
        <taxon>Eukaryota</taxon>
        <taxon>Metazoa</taxon>
        <taxon>Spiralia</taxon>
        <taxon>Lophotrochozoa</taxon>
        <taxon>Mollusca</taxon>
        <taxon>Bivalvia</taxon>
        <taxon>Autobranchia</taxon>
        <taxon>Pteriomorphia</taxon>
        <taxon>Pterioida</taxon>
        <taxon>Pterioidea</taxon>
        <taxon>Pteriidae</taxon>
        <taxon>Pinctada</taxon>
    </lineage>
</organism>
<reference evidence="2" key="1">
    <citation type="submission" date="2019-08" db="EMBL/GenBank/DDBJ databases">
        <title>The improved chromosome-level genome for the pearl oyster Pinctada fucata martensii using PacBio sequencing and Hi-C.</title>
        <authorList>
            <person name="Zheng Z."/>
        </authorList>
    </citation>
    <scope>NUCLEOTIDE SEQUENCE</scope>
    <source>
        <strain evidence="2">ZZ-2019</strain>
        <tissue evidence="2">Adductor muscle</tissue>
    </source>
</reference>
<dbReference type="Pfam" id="PF00078">
    <property type="entry name" value="RVT_1"/>
    <property type="match status" value="1"/>
</dbReference>
<keyword evidence="3" id="KW-1185">Reference proteome</keyword>
<feature type="domain" description="Reverse transcriptase" evidence="1">
    <location>
        <begin position="241"/>
        <end position="304"/>
    </location>
</feature>
<protein>
    <recommendedName>
        <fullName evidence="1">Reverse transcriptase domain-containing protein</fullName>
    </recommendedName>
</protein>
<dbReference type="PANTHER" id="PTHR33395">
    <property type="entry name" value="TRANSCRIPTASE, PUTATIVE-RELATED-RELATED"/>
    <property type="match status" value="1"/>
</dbReference>
<evidence type="ECO:0000313" key="3">
    <source>
        <dbReference type="Proteomes" id="UP001186944"/>
    </source>
</evidence>
<comment type="caution">
    <text evidence="2">The sequence shown here is derived from an EMBL/GenBank/DDBJ whole genome shotgun (WGS) entry which is preliminary data.</text>
</comment>
<dbReference type="InterPro" id="IPR000477">
    <property type="entry name" value="RT_dom"/>
</dbReference>
<name>A0AA88Y3V3_PINIB</name>
<dbReference type="PANTHER" id="PTHR33395:SF22">
    <property type="entry name" value="REVERSE TRANSCRIPTASE DOMAIN-CONTAINING PROTEIN"/>
    <property type="match status" value="1"/>
</dbReference>
<accession>A0AA88Y3V3</accession>
<proteinExistence type="predicted"/>
<sequence length="327" mass="37555">MMKVGEVCKVDICEEDVMKIVRIGKFARDKPNRQMLITLSSADYKGQIFKGAKYLRDSDDTKDIKIANDLTRTERENEKKLFAKAKDLQQREQSGEFTFKVRGPPWARKIVKTRQGIGELHVDPSDPNSVKTDDDAEKADILANFFSGVFTKEPSGELPELEPRNISIPWSEVNIEEDIIRILLSNLNSEKSPGPDQMHPRLFKELSQELAQPLRIIFEKSIRDRQVPDEWKVAKISAIYKKGPKSIAGNYRPVSLTSIVCKVMEKIVRNHITKYFLENDLFTKRQYGFMSGRSTAIQLLKVLDEWTEAIDNGQGIDCIYMDYKKSF</sequence>
<evidence type="ECO:0000313" key="2">
    <source>
        <dbReference type="EMBL" id="KAK3088848.1"/>
    </source>
</evidence>
<dbReference type="EMBL" id="VSWD01000011">
    <property type="protein sequence ID" value="KAK3088848.1"/>
    <property type="molecule type" value="Genomic_DNA"/>
</dbReference>
<dbReference type="InterPro" id="IPR043502">
    <property type="entry name" value="DNA/RNA_pol_sf"/>
</dbReference>
<evidence type="ECO:0000259" key="1">
    <source>
        <dbReference type="Pfam" id="PF00078"/>
    </source>
</evidence>
<gene>
    <name evidence="2" type="ORF">FSP39_024556</name>
</gene>